<dbReference type="RefSeq" id="WP_022540764.1">
    <property type="nucleotide sequence ID" value="NC_022521.1"/>
</dbReference>
<feature type="transmembrane region" description="Helical" evidence="1">
    <location>
        <begin position="262"/>
        <end position="281"/>
    </location>
</feature>
<dbReference type="KEGG" id="acj:ACAM_0014"/>
<evidence type="ECO:0000313" key="3">
    <source>
        <dbReference type="EMBL" id="BAN89483.1"/>
    </source>
</evidence>
<keyword evidence="3" id="KW-0378">Hydrolase</keyword>
<keyword evidence="1" id="KW-1133">Transmembrane helix</keyword>
<keyword evidence="4" id="KW-1185">Reference proteome</keyword>
<dbReference type="PANTHER" id="PTHR35797">
    <property type="entry name" value="PROTEASE-RELATED"/>
    <property type="match status" value="1"/>
</dbReference>
<dbReference type="GO" id="GO:0080120">
    <property type="term" value="P:CAAX-box protein maturation"/>
    <property type="evidence" value="ECO:0007669"/>
    <property type="project" value="UniProtKB-ARBA"/>
</dbReference>
<dbReference type="STRING" id="1198449.ACAM_0014"/>
<dbReference type="eggNOG" id="arCOG02768">
    <property type="taxonomic scope" value="Archaea"/>
</dbReference>
<feature type="transmembrane region" description="Helical" evidence="1">
    <location>
        <begin position="81"/>
        <end position="103"/>
    </location>
</feature>
<organism evidence="3 4">
    <name type="scientific">Aeropyrum camini SY1 = JCM 12091</name>
    <dbReference type="NCBI Taxonomy" id="1198449"/>
    <lineage>
        <taxon>Archaea</taxon>
        <taxon>Thermoproteota</taxon>
        <taxon>Thermoprotei</taxon>
        <taxon>Desulfurococcales</taxon>
        <taxon>Desulfurococcaceae</taxon>
        <taxon>Aeropyrum</taxon>
    </lineage>
</organism>
<gene>
    <name evidence="3" type="ORF">ACAM_0014</name>
</gene>
<feature type="transmembrane region" description="Helical" evidence="1">
    <location>
        <begin position="7"/>
        <end position="28"/>
    </location>
</feature>
<feature type="domain" description="CAAX prenyl protease 2/Lysostaphin resistance protein A-like" evidence="2">
    <location>
        <begin position="142"/>
        <end position="248"/>
    </location>
</feature>
<feature type="transmembrane region" description="Helical" evidence="1">
    <location>
        <begin position="235"/>
        <end position="256"/>
    </location>
</feature>
<dbReference type="GO" id="GO:0004175">
    <property type="term" value="F:endopeptidase activity"/>
    <property type="evidence" value="ECO:0007669"/>
    <property type="project" value="UniProtKB-ARBA"/>
</dbReference>
<accession>U3TC10</accession>
<feature type="transmembrane region" description="Helical" evidence="1">
    <location>
        <begin position="123"/>
        <end position="147"/>
    </location>
</feature>
<evidence type="ECO:0000313" key="4">
    <source>
        <dbReference type="Proteomes" id="UP000016887"/>
    </source>
</evidence>
<evidence type="ECO:0000259" key="2">
    <source>
        <dbReference type="Pfam" id="PF02517"/>
    </source>
</evidence>
<dbReference type="InterPro" id="IPR042150">
    <property type="entry name" value="MmRce1-like"/>
</dbReference>
<dbReference type="AlphaFoldDB" id="U3TC10"/>
<dbReference type="GeneID" id="17109587"/>
<dbReference type="EMBL" id="AP012489">
    <property type="protein sequence ID" value="BAN89483.1"/>
    <property type="molecule type" value="Genomic_DNA"/>
</dbReference>
<feature type="transmembrane region" description="Helical" evidence="1">
    <location>
        <begin position="34"/>
        <end position="61"/>
    </location>
</feature>
<reference evidence="3 4" key="1">
    <citation type="journal article" date="2013" name="Appl. Environ. Microbiol.">
        <title>Variation of the Virus-Related Elements within Syntenic Genomes of the Hyperthermophilic Archaeon Aeropyrum.</title>
        <authorList>
            <person name="Daifuku T."/>
            <person name="Yoshida T."/>
            <person name="Kitamura T."/>
            <person name="Kawaichi S."/>
            <person name="Inoue T."/>
            <person name="Nomura K."/>
            <person name="Yoshida Y."/>
            <person name="Kuno S."/>
            <person name="Sako Y."/>
        </authorList>
    </citation>
    <scope>NUCLEOTIDE SEQUENCE [LARGE SCALE GENOMIC DNA]</scope>
    <source>
        <strain evidence="3 4">SY1</strain>
    </source>
</reference>
<keyword evidence="1" id="KW-0812">Transmembrane</keyword>
<dbReference type="GO" id="GO:0006508">
    <property type="term" value="P:proteolysis"/>
    <property type="evidence" value="ECO:0007669"/>
    <property type="project" value="UniProtKB-KW"/>
</dbReference>
<protein>
    <submittedName>
        <fullName evidence="3">Predicted metal-dependent membrane protease</fullName>
    </submittedName>
</protein>
<sequence length="292" mass="30763">MIRGLATFMAVAYLGAYVLDYIAIIPLLSADNPYYTSLALPLLLVVRMLLPGAGVAGALVVEGSNPIEAFRSLSMGRPSKWLPFSAGLPLLGYLIAVPFTVLMGGSLSPCGPLGAFFASSGPIIFMFAVIGLFILALIAGSTLNAVVALGEEIGWRWYLLSRFEKLFGWRASALIIGVIWGLWHAPLILHGYNYSSLPGDCGEAVRGIWALTAFIIYTTATSLLLTALVKHSGTVAAAAVAHGVINAVGGLSALLVEGSRFIAPPAGLSASFALVVTYLIIEMYSVREGRVD</sequence>
<proteinExistence type="predicted"/>
<dbReference type="InterPro" id="IPR003675">
    <property type="entry name" value="Rce1/LyrA-like_dom"/>
</dbReference>
<dbReference type="Proteomes" id="UP000016887">
    <property type="component" value="Chromosome"/>
</dbReference>
<keyword evidence="3" id="KW-0645">Protease</keyword>
<feature type="transmembrane region" description="Helical" evidence="1">
    <location>
        <begin position="208"/>
        <end position="228"/>
    </location>
</feature>
<name>U3TC10_9CREN</name>
<evidence type="ECO:0000256" key="1">
    <source>
        <dbReference type="SAM" id="Phobius"/>
    </source>
</evidence>
<feature type="transmembrane region" description="Helical" evidence="1">
    <location>
        <begin position="167"/>
        <end position="188"/>
    </location>
</feature>
<dbReference type="Pfam" id="PF02517">
    <property type="entry name" value="Rce1-like"/>
    <property type="match status" value="1"/>
</dbReference>
<dbReference type="PANTHER" id="PTHR35797:SF1">
    <property type="entry name" value="PROTEASE"/>
    <property type="match status" value="1"/>
</dbReference>
<keyword evidence="1" id="KW-0472">Membrane</keyword>